<dbReference type="Pfam" id="PF08281">
    <property type="entry name" value="Sigma70_r4_2"/>
    <property type="match status" value="1"/>
</dbReference>
<feature type="region of interest" description="Disordered" evidence="5">
    <location>
        <begin position="105"/>
        <end position="124"/>
    </location>
</feature>
<protein>
    <submittedName>
        <fullName evidence="8">RNA polymerase subunit sigma-24</fullName>
    </submittedName>
</protein>
<dbReference type="SUPFAM" id="SSF88659">
    <property type="entry name" value="Sigma3 and sigma4 domains of RNA polymerase sigma factors"/>
    <property type="match status" value="1"/>
</dbReference>
<gene>
    <name evidence="8" type="ORF">CWI75_04075</name>
</gene>
<dbReference type="AlphaFoldDB" id="A0A2N5Y585"/>
<dbReference type="InterPro" id="IPR007627">
    <property type="entry name" value="RNA_pol_sigma70_r2"/>
</dbReference>
<dbReference type="SUPFAM" id="SSF88946">
    <property type="entry name" value="Sigma2 domain of RNA polymerase sigma factors"/>
    <property type="match status" value="1"/>
</dbReference>
<sequence length="201" mass="22552">MWRPPLVAPYAQGEDCITSLASDKNRFLATLVTAHGAALERYLARKLDSHEDAAEVAQEAFLRLHRLNAPETLDNARAFLFQVATNLAVDQLRRRKLHLQFLKGERSQAADDEPRDPNANAASPEHILGAREKLSIVFNAVDELPPNVRQAFLLHRRNGMPYSAIAESMQVSVSSVEKYILQALLHCRKRLASFYPPGEND</sequence>
<dbReference type="EMBL" id="PKLZ01000002">
    <property type="protein sequence ID" value="PLW83539.1"/>
    <property type="molecule type" value="Genomic_DNA"/>
</dbReference>
<accession>A0A2N5Y585</accession>
<proteinExistence type="inferred from homology"/>
<dbReference type="Gene3D" id="1.10.1740.10">
    <property type="match status" value="1"/>
</dbReference>
<dbReference type="PANTHER" id="PTHR43133">
    <property type="entry name" value="RNA POLYMERASE ECF-TYPE SIGMA FACTO"/>
    <property type="match status" value="1"/>
</dbReference>
<dbReference type="InterPro" id="IPR014284">
    <property type="entry name" value="RNA_pol_sigma-70_dom"/>
</dbReference>
<dbReference type="InterPro" id="IPR013324">
    <property type="entry name" value="RNA_pol_sigma_r3/r4-like"/>
</dbReference>
<dbReference type="GO" id="GO:0016987">
    <property type="term" value="F:sigma factor activity"/>
    <property type="evidence" value="ECO:0007669"/>
    <property type="project" value="UniProtKB-KW"/>
</dbReference>
<dbReference type="InterPro" id="IPR013249">
    <property type="entry name" value="RNA_pol_sigma70_r4_t2"/>
</dbReference>
<dbReference type="Proteomes" id="UP000234845">
    <property type="component" value="Unassembled WGS sequence"/>
</dbReference>
<evidence type="ECO:0000256" key="3">
    <source>
        <dbReference type="ARBA" id="ARBA00023082"/>
    </source>
</evidence>
<dbReference type="PANTHER" id="PTHR43133:SF63">
    <property type="entry name" value="RNA POLYMERASE SIGMA FACTOR FECI-RELATED"/>
    <property type="match status" value="1"/>
</dbReference>
<evidence type="ECO:0000259" key="6">
    <source>
        <dbReference type="Pfam" id="PF04542"/>
    </source>
</evidence>
<keyword evidence="9" id="KW-1185">Reference proteome</keyword>
<dbReference type="InterPro" id="IPR013325">
    <property type="entry name" value="RNA_pol_sigma_r2"/>
</dbReference>
<evidence type="ECO:0000259" key="7">
    <source>
        <dbReference type="Pfam" id="PF08281"/>
    </source>
</evidence>
<dbReference type="Gene3D" id="1.10.10.10">
    <property type="entry name" value="Winged helix-like DNA-binding domain superfamily/Winged helix DNA-binding domain"/>
    <property type="match status" value="1"/>
</dbReference>
<comment type="similarity">
    <text evidence="1">Belongs to the sigma-70 factor family. ECF subfamily.</text>
</comment>
<evidence type="ECO:0000256" key="4">
    <source>
        <dbReference type="ARBA" id="ARBA00023163"/>
    </source>
</evidence>
<dbReference type="InterPro" id="IPR036388">
    <property type="entry name" value="WH-like_DNA-bd_sf"/>
</dbReference>
<dbReference type="NCBIfam" id="TIGR02937">
    <property type="entry name" value="sigma70-ECF"/>
    <property type="match status" value="1"/>
</dbReference>
<evidence type="ECO:0000256" key="2">
    <source>
        <dbReference type="ARBA" id="ARBA00023015"/>
    </source>
</evidence>
<evidence type="ECO:0000313" key="9">
    <source>
        <dbReference type="Proteomes" id="UP000234845"/>
    </source>
</evidence>
<keyword evidence="3" id="KW-0731">Sigma factor</keyword>
<name>A0A2N5Y585_9GAMM</name>
<comment type="caution">
    <text evidence="8">The sequence shown here is derived from an EMBL/GenBank/DDBJ whole genome shotgun (WGS) entry which is preliminary data.</text>
</comment>
<dbReference type="GO" id="GO:0006352">
    <property type="term" value="P:DNA-templated transcription initiation"/>
    <property type="evidence" value="ECO:0007669"/>
    <property type="project" value="InterPro"/>
</dbReference>
<dbReference type="RefSeq" id="WP_101520220.1">
    <property type="nucleotide sequence ID" value="NZ_PKLZ01000002.1"/>
</dbReference>
<feature type="domain" description="RNA polymerase sigma factor 70 region 4 type 2" evidence="7">
    <location>
        <begin position="139"/>
        <end position="187"/>
    </location>
</feature>
<evidence type="ECO:0000313" key="8">
    <source>
        <dbReference type="EMBL" id="PLW83539.1"/>
    </source>
</evidence>
<feature type="domain" description="RNA polymerase sigma-70 region 2" evidence="6">
    <location>
        <begin position="31"/>
        <end position="96"/>
    </location>
</feature>
<keyword evidence="4" id="KW-0804">Transcription</keyword>
<dbReference type="InterPro" id="IPR039425">
    <property type="entry name" value="RNA_pol_sigma-70-like"/>
</dbReference>
<organism evidence="8 9">
    <name type="scientific">Kineobactrum sediminis</name>
    <dbReference type="NCBI Taxonomy" id="1905677"/>
    <lineage>
        <taxon>Bacteria</taxon>
        <taxon>Pseudomonadati</taxon>
        <taxon>Pseudomonadota</taxon>
        <taxon>Gammaproteobacteria</taxon>
        <taxon>Cellvibrionales</taxon>
        <taxon>Halieaceae</taxon>
        <taxon>Kineobactrum</taxon>
    </lineage>
</organism>
<dbReference type="Pfam" id="PF04542">
    <property type="entry name" value="Sigma70_r2"/>
    <property type="match status" value="1"/>
</dbReference>
<keyword evidence="2" id="KW-0805">Transcription regulation</keyword>
<evidence type="ECO:0000256" key="5">
    <source>
        <dbReference type="SAM" id="MobiDB-lite"/>
    </source>
</evidence>
<reference evidence="9" key="1">
    <citation type="submission" date="2017-11" db="EMBL/GenBank/DDBJ databases">
        <title>The draft genome sequence of Chromatocurvus sp. F02.</title>
        <authorList>
            <person name="Du Z.-J."/>
            <person name="Chang Y.-Q."/>
        </authorList>
    </citation>
    <scope>NUCLEOTIDE SEQUENCE [LARGE SCALE GENOMIC DNA]</scope>
    <source>
        <strain evidence="9">F02</strain>
    </source>
</reference>
<evidence type="ECO:0000256" key="1">
    <source>
        <dbReference type="ARBA" id="ARBA00010641"/>
    </source>
</evidence>
<dbReference type="GO" id="GO:0003677">
    <property type="term" value="F:DNA binding"/>
    <property type="evidence" value="ECO:0007669"/>
    <property type="project" value="InterPro"/>
</dbReference>
<dbReference type="OrthoDB" id="9797134at2"/>